<dbReference type="PANTHER" id="PTHR36453:SF1">
    <property type="entry name" value="RIGHT HANDED BETA HELIX DOMAIN-CONTAINING PROTEIN"/>
    <property type="match status" value="1"/>
</dbReference>
<dbReference type="InterPro" id="IPR012334">
    <property type="entry name" value="Pectin_lyas_fold"/>
</dbReference>
<dbReference type="InterPro" id="IPR011050">
    <property type="entry name" value="Pectin_lyase_fold/virulence"/>
</dbReference>
<dbReference type="SUPFAM" id="SSF51126">
    <property type="entry name" value="Pectin lyase-like"/>
    <property type="match status" value="1"/>
</dbReference>
<dbReference type="InterPro" id="IPR006626">
    <property type="entry name" value="PbH1"/>
</dbReference>
<protein>
    <submittedName>
        <fullName evidence="2">Right-handed parallel beta-helix repeat-containing protein</fullName>
    </submittedName>
</protein>
<evidence type="ECO:0000259" key="1">
    <source>
        <dbReference type="Pfam" id="PF13229"/>
    </source>
</evidence>
<dbReference type="SMART" id="SM00710">
    <property type="entry name" value="PbH1"/>
    <property type="match status" value="8"/>
</dbReference>
<evidence type="ECO:0000313" key="3">
    <source>
        <dbReference type="Proteomes" id="UP001176883"/>
    </source>
</evidence>
<dbReference type="Pfam" id="PF13229">
    <property type="entry name" value="Beta_helix"/>
    <property type="match status" value="1"/>
</dbReference>
<dbReference type="Gene3D" id="2.160.20.10">
    <property type="entry name" value="Single-stranded right-handed beta-helix, Pectin lyase-like"/>
    <property type="match status" value="2"/>
</dbReference>
<evidence type="ECO:0000313" key="2">
    <source>
        <dbReference type="EMBL" id="MDO5971920.1"/>
    </source>
</evidence>
<keyword evidence="3" id="KW-1185">Reference proteome</keyword>
<feature type="domain" description="Right handed beta helix" evidence="1">
    <location>
        <begin position="368"/>
        <end position="533"/>
    </location>
</feature>
<gene>
    <name evidence="2" type="ORF">Q4Q35_19130</name>
</gene>
<dbReference type="PANTHER" id="PTHR36453">
    <property type="entry name" value="SECRETED PROTEIN-RELATED"/>
    <property type="match status" value="1"/>
</dbReference>
<accession>A0ABT8WFI6</accession>
<proteinExistence type="predicted"/>
<comment type="caution">
    <text evidence="2">The sequence shown here is derived from an EMBL/GenBank/DDBJ whole genome shotgun (WGS) entry which is preliminary data.</text>
</comment>
<dbReference type="Proteomes" id="UP001176883">
    <property type="component" value="Unassembled WGS sequence"/>
</dbReference>
<reference evidence="2" key="1">
    <citation type="submission" date="2023-07" db="EMBL/GenBank/DDBJ databases">
        <title>Two novel species in the genus Flavivirga.</title>
        <authorList>
            <person name="Kwon K."/>
        </authorList>
    </citation>
    <scope>NUCLEOTIDE SEQUENCE</scope>
    <source>
        <strain evidence="2">KCTC 52353</strain>
    </source>
</reference>
<dbReference type="RefSeq" id="WP_303279635.1">
    <property type="nucleotide sequence ID" value="NZ_JAUOEK010000178.1"/>
</dbReference>
<organism evidence="2 3">
    <name type="scientific">Flavivirga aquimarina</name>
    <dbReference type="NCBI Taxonomy" id="2027862"/>
    <lineage>
        <taxon>Bacteria</taxon>
        <taxon>Pseudomonadati</taxon>
        <taxon>Bacteroidota</taxon>
        <taxon>Flavobacteriia</taxon>
        <taxon>Flavobacteriales</taxon>
        <taxon>Flavobacteriaceae</taxon>
        <taxon>Flavivirga</taxon>
    </lineage>
</organism>
<dbReference type="EMBL" id="JAUOEK010000178">
    <property type="protein sequence ID" value="MDO5971920.1"/>
    <property type="molecule type" value="Genomic_DNA"/>
</dbReference>
<sequence length="734" mass="83113">MEKLIIVAFIRFKLIFSLNKDSYTRKVMIKIIYILTVLLFCNTSLNAQTELYVSPTGNDLNLGTAEQPLASLTGARNAIRNKKKDQTTKQSFTVIIAEGTYTMKEPLELTPEDSGSPGFPIIYKAAKGAKPVFSGGKKITGFSVNENGVWEAKIPESTYYKWRFDQLYVNNKRAILARTPNTGFLKVNNVQQYIWEKGVKSIPEKAQQKLSFDKTNFKPLQGIDEDDIKHVRFRAFHKWDFTLRPIDKIDKDSLSIVTSGKGMKPWNPIKKGGRIVFENYAAALDTVGEWFLNDKGTLYYKPLKGETPQNTEVIAPVLENLVTLKGDATNNLFVAHIRFEGISFKQCHYSIPIKGFEPNQAAVKLNSSAIMLEGSRDITFSNCEISQIGQHALWFGKGCRNSVVEQCYFHNLGGGGIYLGDFNALEGVEHTQNIKINNNIIQTGGQEFPASVGIWVGHSSDNIITHNDIGNFYYTGISVGWVWGYKPSLAKRNKIAYNHIHHIGWALLSDMAAIYTLGKSEGTVISNNLVNHIHAYSYGGWGLYTDEGSSDIILENNLVYSTKTGGFQQHYGKNNIVRNNIFAYAKSYQLQCGRAEKHRSFNFVNNIIVFNEGMVMKGAWNKINIHISKNMYWNTNKDAYDFNGNTFDEWQQLGHDKHSIIADPYFMDASNFDFRFKKKKNSEKIKFIPFDYSKAGVYGDAEWIEKSKLPQSIVKDFDKIVEENMKTNSLQKRG</sequence>
<name>A0ABT8WFI6_9FLAO</name>
<dbReference type="InterPro" id="IPR039448">
    <property type="entry name" value="Beta_helix"/>
</dbReference>